<comment type="caution">
    <text evidence="2">The sequence shown here is derived from an EMBL/GenBank/DDBJ whole genome shotgun (WGS) entry which is preliminary data.</text>
</comment>
<evidence type="ECO:0000313" key="2">
    <source>
        <dbReference type="EMBL" id="HIU56107.1"/>
    </source>
</evidence>
<evidence type="ECO:0000256" key="1">
    <source>
        <dbReference type="SAM" id="SignalP"/>
    </source>
</evidence>
<reference evidence="2" key="1">
    <citation type="submission" date="2020-10" db="EMBL/GenBank/DDBJ databases">
        <authorList>
            <person name="Gilroy R."/>
        </authorList>
    </citation>
    <scope>NUCLEOTIDE SEQUENCE</scope>
    <source>
        <strain evidence="2">CHK158-818</strain>
    </source>
</reference>
<feature type="signal peptide" evidence="1">
    <location>
        <begin position="1"/>
        <end position="26"/>
    </location>
</feature>
<dbReference type="PROSITE" id="PS51257">
    <property type="entry name" value="PROKAR_LIPOPROTEIN"/>
    <property type="match status" value="1"/>
</dbReference>
<protein>
    <submittedName>
        <fullName evidence="2">Gliding motility lipoprotein GldH</fullName>
    </submittedName>
</protein>
<dbReference type="InterPro" id="IPR020018">
    <property type="entry name" value="Motility-assoc_lipoprot_GldH"/>
</dbReference>
<reference evidence="2" key="2">
    <citation type="journal article" date="2021" name="PeerJ">
        <title>Extensive microbial diversity within the chicken gut microbiome revealed by metagenomics and culture.</title>
        <authorList>
            <person name="Gilroy R."/>
            <person name="Ravi A."/>
            <person name="Getino M."/>
            <person name="Pursley I."/>
            <person name="Horton D.L."/>
            <person name="Alikhan N.F."/>
            <person name="Baker D."/>
            <person name="Gharbi K."/>
            <person name="Hall N."/>
            <person name="Watson M."/>
            <person name="Adriaenssens E.M."/>
            <person name="Foster-Nyarko E."/>
            <person name="Jarju S."/>
            <person name="Secka A."/>
            <person name="Antonio M."/>
            <person name="Oren A."/>
            <person name="Chaudhuri R.R."/>
            <person name="La Ragione R."/>
            <person name="Hildebrand F."/>
            <person name="Pallen M.J."/>
        </authorList>
    </citation>
    <scope>NUCLEOTIDE SEQUENCE</scope>
    <source>
        <strain evidence="2">CHK158-818</strain>
    </source>
</reference>
<keyword evidence="1" id="KW-0732">Signal</keyword>
<dbReference type="NCBIfam" id="TIGR03511">
    <property type="entry name" value="GldH_lipo"/>
    <property type="match status" value="1"/>
</dbReference>
<organism evidence="2 3">
    <name type="scientific">Candidatus Gallibacteroides avistercoris</name>
    <dbReference type="NCBI Taxonomy" id="2840833"/>
    <lineage>
        <taxon>Bacteria</taxon>
        <taxon>Pseudomonadati</taxon>
        <taxon>Bacteroidota</taxon>
        <taxon>Bacteroidia</taxon>
        <taxon>Bacteroidales</taxon>
        <taxon>Bacteroidaceae</taxon>
        <taxon>Bacteroidaceae incertae sedis</taxon>
        <taxon>Candidatus Gallibacteroides</taxon>
    </lineage>
</organism>
<sequence>MKISRNNQICWRVGMLAVLLMAGSCADTAHDFHSLPSEGWYKRSTEVFSVAVPDSLARYNVSLHLRHDTRFRYQDLWLYVWYATPSLDTLLCDTVRVPVAGPDGQWLGKGWGSLYQVTVPLRYPLSVVAGDSARLRVRPAMKESYLEGITEVGVSLKAQ</sequence>
<gene>
    <name evidence="2" type="ORF">IAB03_09930</name>
</gene>
<dbReference type="Proteomes" id="UP000824112">
    <property type="component" value="Unassembled WGS sequence"/>
</dbReference>
<dbReference type="AlphaFoldDB" id="A0A9D1SDZ1"/>
<dbReference type="Pfam" id="PF14109">
    <property type="entry name" value="GldH_lipo"/>
    <property type="match status" value="1"/>
</dbReference>
<keyword evidence="2" id="KW-0449">Lipoprotein</keyword>
<proteinExistence type="predicted"/>
<evidence type="ECO:0000313" key="3">
    <source>
        <dbReference type="Proteomes" id="UP000824112"/>
    </source>
</evidence>
<accession>A0A9D1SDZ1</accession>
<name>A0A9D1SDZ1_9BACT</name>
<dbReference type="EMBL" id="DVNA01000230">
    <property type="protein sequence ID" value="HIU56107.1"/>
    <property type="molecule type" value="Genomic_DNA"/>
</dbReference>
<feature type="chain" id="PRO_5038712614" evidence="1">
    <location>
        <begin position="27"/>
        <end position="159"/>
    </location>
</feature>